<dbReference type="EMBL" id="JAHRIQ010088124">
    <property type="protein sequence ID" value="MEQ2250044.1"/>
    <property type="molecule type" value="Genomic_DNA"/>
</dbReference>
<feature type="compositionally biased region" description="Basic and acidic residues" evidence="1">
    <location>
        <begin position="1"/>
        <end position="11"/>
    </location>
</feature>
<gene>
    <name evidence="2" type="ORF">ILYODFUR_035858</name>
</gene>
<accession>A0ABV0UYX9</accession>
<evidence type="ECO:0000313" key="3">
    <source>
        <dbReference type="Proteomes" id="UP001482620"/>
    </source>
</evidence>
<feature type="compositionally biased region" description="Polar residues" evidence="1">
    <location>
        <begin position="52"/>
        <end position="67"/>
    </location>
</feature>
<feature type="region of interest" description="Disordered" evidence="1">
    <location>
        <begin position="43"/>
        <end position="73"/>
    </location>
</feature>
<dbReference type="Proteomes" id="UP001482620">
    <property type="component" value="Unassembled WGS sequence"/>
</dbReference>
<comment type="caution">
    <text evidence="2">The sequence shown here is derived from an EMBL/GenBank/DDBJ whole genome shotgun (WGS) entry which is preliminary data.</text>
</comment>
<sequence length="119" mass="13221">MSKSSSREYRHGLGGCKSPNLRKEVHGNRSCMLRIGERLMRAGSEGNLSHKPINTHSHLSEGSQQGSKAHARQPVLQDKLKECTGNNSSKGTFAFFTFPNLNIQSQSNRAQLYIILNPK</sequence>
<protein>
    <submittedName>
        <fullName evidence="2">Uncharacterized protein</fullName>
    </submittedName>
</protein>
<evidence type="ECO:0000313" key="2">
    <source>
        <dbReference type="EMBL" id="MEQ2250044.1"/>
    </source>
</evidence>
<proteinExistence type="predicted"/>
<reference evidence="2 3" key="1">
    <citation type="submission" date="2021-06" db="EMBL/GenBank/DDBJ databases">
        <authorList>
            <person name="Palmer J.M."/>
        </authorList>
    </citation>
    <scope>NUCLEOTIDE SEQUENCE [LARGE SCALE GENOMIC DNA]</scope>
    <source>
        <strain evidence="3">if_2019</strain>
        <tissue evidence="2">Muscle</tissue>
    </source>
</reference>
<keyword evidence="3" id="KW-1185">Reference proteome</keyword>
<name>A0ABV0UYX9_9TELE</name>
<organism evidence="2 3">
    <name type="scientific">Ilyodon furcidens</name>
    <name type="common">goldbreast splitfin</name>
    <dbReference type="NCBI Taxonomy" id="33524"/>
    <lineage>
        <taxon>Eukaryota</taxon>
        <taxon>Metazoa</taxon>
        <taxon>Chordata</taxon>
        <taxon>Craniata</taxon>
        <taxon>Vertebrata</taxon>
        <taxon>Euteleostomi</taxon>
        <taxon>Actinopterygii</taxon>
        <taxon>Neopterygii</taxon>
        <taxon>Teleostei</taxon>
        <taxon>Neoteleostei</taxon>
        <taxon>Acanthomorphata</taxon>
        <taxon>Ovalentaria</taxon>
        <taxon>Atherinomorphae</taxon>
        <taxon>Cyprinodontiformes</taxon>
        <taxon>Goodeidae</taxon>
        <taxon>Ilyodon</taxon>
    </lineage>
</organism>
<evidence type="ECO:0000256" key="1">
    <source>
        <dbReference type="SAM" id="MobiDB-lite"/>
    </source>
</evidence>
<feature type="region of interest" description="Disordered" evidence="1">
    <location>
        <begin position="1"/>
        <end position="21"/>
    </location>
</feature>